<keyword evidence="3" id="KW-1185">Reference proteome</keyword>
<dbReference type="AlphaFoldDB" id="A0A9P8IBL6"/>
<sequence length="303" mass="33740">MFRDSVLDFDHNFFETLPPLAYTASATKNPGAGSLIEVTELFPGTDRRDRKRIQGDRSKNRNGSLYSRSPAQSSHDSKKASTTDDTMQLDDTKYKMYIYNLEDELAECDSPEEKLIFLPDIEKHMSKIPQSILRPPQQPISTNTDVVLYNVPTSLSIPKEQDSVRKAIIETRARARERQAQEIQDGVTLPPLSKVGSNLTFGDTTKPIMADGFGSKIRQSSTNNATSRNTFGLSAQNPLPTSYPAPQINGITNVNTPIFPPLTPSHFMNEYSAKPFINSYNTSKPIDIHQEVVVDDPDAMEIG</sequence>
<feature type="region of interest" description="Disordered" evidence="1">
    <location>
        <begin position="43"/>
        <end position="86"/>
    </location>
</feature>
<feature type="compositionally biased region" description="Basic and acidic residues" evidence="1">
    <location>
        <begin position="45"/>
        <end position="59"/>
    </location>
</feature>
<reference evidence="2" key="1">
    <citation type="submission" date="2021-03" db="EMBL/GenBank/DDBJ databases">
        <title>Comparative genomics and phylogenomic investigation of the class Geoglossomycetes provide insights into ecological specialization and systematics.</title>
        <authorList>
            <person name="Melie T."/>
            <person name="Pirro S."/>
            <person name="Miller A.N."/>
            <person name="Quandt A."/>
        </authorList>
    </citation>
    <scope>NUCLEOTIDE SEQUENCE</scope>
    <source>
        <strain evidence="2">GBOQ0MN5Z8</strain>
    </source>
</reference>
<dbReference type="OrthoDB" id="5345504at2759"/>
<comment type="caution">
    <text evidence="2">The sequence shown here is derived from an EMBL/GenBank/DDBJ whole genome shotgun (WGS) entry which is preliminary data.</text>
</comment>
<name>A0A9P8IBL6_9PEZI</name>
<proteinExistence type="predicted"/>
<evidence type="ECO:0000313" key="3">
    <source>
        <dbReference type="Proteomes" id="UP000698800"/>
    </source>
</evidence>
<gene>
    <name evidence="2" type="ORF">FGG08_004348</name>
</gene>
<feature type="compositionally biased region" description="Polar residues" evidence="1">
    <location>
        <begin position="61"/>
        <end position="74"/>
    </location>
</feature>
<protein>
    <submittedName>
        <fullName evidence="2">Uncharacterized protein</fullName>
    </submittedName>
</protein>
<organism evidence="2 3">
    <name type="scientific">Glutinoglossum americanum</name>
    <dbReference type="NCBI Taxonomy" id="1670608"/>
    <lineage>
        <taxon>Eukaryota</taxon>
        <taxon>Fungi</taxon>
        <taxon>Dikarya</taxon>
        <taxon>Ascomycota</taxon>
        <taxon>Pezizomycotina</taxon>
        <taxon>Geoglossomycetes</taxon>
        <taxon>Geoglossales</taxon>
        <taxon>Geoglossaceae</taxon>
        <taxon>Glutinoglossum</taxon>
    </lineage>
</organism>
<dbReference type="EMBL" id="JAGHQL010000086">
    <property type="protein sequence ID" value="KAH0539110.1"/>
    <property type="molecule type" value="Genomic_DNA"/>
</dbReference>
<dbReference type="Proteomes" id="UP000698800">
    <property type="component" value="Unassembled WGS sequence"/>
</dbReference>
<evidence type="ECO:0000256" key="1">
    <source>
        <dbReference type="SAM" id="MobiDB-lite"/>
    </source>
</evidence>
<accession>A0A9P8IBL6</accession>
<evidence type="ECO:0000313" key="2">
    <source>
        <dbReference type="EMBL" id="KAH0539110.1"/>
    </source>
</evidence>
<dbReference type="Pfam" id="PF20354">
    <property type="entry name" value="DUF6649"/>
    <property type="match status" value="1"/>
</dbReference>
<dbReference type="InterPro" id="IPR046591">
    <property type="entry name" value="DUF6649"/>
</dbReference>